<name>A0AAW1JKJ8_POPJA</name>
<evidence type="ECO:0000313" key="1">
    <source>
        <dbReference type="EMBL" id="KAK9704624.1"/>
    </source>
</evidence>
<accession>A0AAW1JKJ8</accession>
<dbReference type="AlphaFoldDB" id="A0AAW1JKJ8"/>
<dbReference type="EMBL" id="JASPKY010000346">
    <property type="protein sequence ID" value="KAK9704624.1"/>
    <property type="molecule type" value="Genomic_DNA"/>
</dbReference>
<dbReference type="Pfam" id="PF14223">
    <property type="entry name" value="Retrotran_gag_2"/>
    <property type="match status" value="1"/>
</dbReference>
<comment type="caution">
    <text evidence="1">The sequence shown here is derived from an EMBL/GenBank/DDBJ whole genome shotgun (WGS) entry which is preliminary data.</text>
</comment>
<reference evidence="1 2" key="1">
    <citation type="journal article" date="2024" name="BMC Genomics">
        <title>De novo assembly and annotation of Popillia japonica's genome with initial clues to its potential as an invasive pest.</title>
        <authorList>
            <person name="Cucini C."/>
            <person name="Boschi S."/>
            <person name="Funari R."/>
            <person name="Cardaioli E."/>
            <person name="Iannotti N."/>
            <person name="Marturano G."/>
            <person name="Paoli F."/>
            <person name="Bruttini M."/>
            <person name="Carapelli A."/>
            <person name="Frati F."/>
            <person name="Nardi F."/>
        </authorList>
    </citation>
    <scope>NUCLEOTIDE SEQUENCE [LARGE SCALE GENOMIC DNA]</scope>
    <source>
        <strain evidence="1">DMR45628</strain>
    </source>
</reference>
<organism evidence="1 2">
    <name type="scientific">Popillia japonica</name>
    <name type="common">Japanese beetle</name>
    <dbReference type="NCBI Taxonomy" id="7064"/>
    <lineage>
        <taxon>Eukaryota</taxon>
        <taxon>Metazoa</taxon>
        <taxon>Ecdysozoa</taxon>
        <taxon>Arthropoda</taxon>
        <taxon>Hexapoda</taxon>
        <taxon>Insecta</taxon>
        <taxon>Pterygota</taxon>
        <taxon>Neoptera</taxon>
        <taxon>Endopterygota</taxon>
        <taxon>Coleoptera</taxon>
        <taxon>Polyphaga</taxon>
        <taxon>Scarabaeiformia</taxon>
        <taxon>Scarabaeidae</taxon>
        <taxon>Rutelinae</taxon>
        <taxon>Popillia</taxon>
    </lineage>
</organism>
<gene>
    <name evidence="1" type="ORF">QE152_g27760</name>
</gene>
<evidence type="ECO:0000313" key="2">
    <source>
        <dbReference type="Proteomes" id="UP001458880"/>
    </source>
</evidence>
<protein>
    <submittedName>
        <fullName evidence="1">Uncharacterized protein</fullName>
    </submittedName>
</protein>
<dbReference type="Proteomes" id="UP001458880">
    <property type="component" value="Unassembled WGS sequence"/>
</dbReference>
<keyword evidence="2" id="KW-1185">Reference proteome</keyword>
<sequence>MAWREKFNLVQFAGENFGALSFRIKSILRESEVIKAIEEIDFSRVATNATKEARAQAILISSVVDSHLEYSKDKGNAYLMKKNLEDNFEKRGVRSRLFLRRKLSDIKYNEENSLLNHFIEEAVYF</sequence>
<proteinExistence type="predicted"/>